<proteinExistence type="predicted"/>
<protein>
    <submittedName>
        <fullName evidence="2">Uncharacterized protein</fullName>
    </submittedName>
</protein>
<feature type="non-terminal residue" evidence="2">
    <location>
        <position position="67"/>
    </location>
</feature>
<gene>
    <name evidence="2" type="ORF">HaLaN_02320</name>
</gene>
<keyword evidence="3" id="KW-1185">Reference proteome</keyword>
<organism evidence="2 3">
    <name type="scientific">Haematococcus lacustris</name>
    <name type="common">Green alga</name>
    <name type="synonym">Haematococcus pluvialis</name>
    <dbReference type="NCBI Taxonomy" id="44745"/>
    <lineage>
        <taxon>Eukaryota</taxon>
        <taxon>Viridiplantae</taxon>
        <taxon>Chlorophyta</taxon>
        <taxon>core chlorophytes</taxon>
        <taxon>Chlorophyceae</taxon>
        <taxon>CS clade</taxon>
        <taxon>Chlamydomonadales</taxon>
        <taxon>Haematococcaceae</taxon>
        <taxon>Haematococcus</taxon>
    </lineage>
</organism>
<evidence type="ECO:0000313" key="2">
    <source>
        <dbReference type="EMBL" id="GFH07508.1"/>
    </source>
</evidence>
<evidence type="ECO:0000313" key="3">
    <source>
        <dbReference type="Proteomes" id="UP000485058"/>
    </source>
</evidence>
<feature type="non-terminal residue" evidence="2">
    <location>
        <position position="1"/>
    </location>
</feature>
<dbReference type="AlphaFoldDB" id="A0A699YI04"/>
<dbReference type="Proteomes" id="UP000485058">
    <property type="component" value="Unassembled WGS sequence"/>
</dbReference>
<reference evidence="2 3" key="1">
    <citation type="submission" date="2020-02" db="EMBL/GenBank/DDBJ databases">
        <title>Draft genome sequence of Haematococcus lacustris strain NIES-144.</title>
        <authorList>
            <person name="Morimoto D."/>
            <person name="Nakagawa S."/>
            <person name="Yoshida T."/>
            <person name="Sawayama S."/>
        </authorList>
    </citation>
    <scope>NUCLEOTIDE SEQUENCE [LARGE SCALE GENOMIC DNA]</scope>
    <source>
        <strain evidence="2 3">NIES-144</strain>
    </source>
</reference>
<comment type="caution">
    <text evidence="2">The sequence shown here is derived from an EMBL/GenBank/DDBJ whole genome shotgun (WGS) entry which is preliminary data.</text>
</comment>
<accession>A0A699YI04</accession>
<feature type="region of interest" description="Disordered" evidence="1">
    <location>
        <begin position="1"/>
        <end position="24"/>
    </location>
</feature>
<sequence>MIDASEGKNSSPRTAAPPAHLPPPVQLDIWDPKLLVQIRDAMELLTNASVIEHMMRGPHHRGISLLP</sequence>
<dbReference type="EMBL" id="BLLF01000100">
    <property type="protein sequence ID" value="GFH07508.1"/>
    <property type="molecule type" value="Genomic_DNA"/>
</dbReference>
<evidence type="ECO:0000256" key="1">
    <source>
        <dbReference type="SAM" id="MobiDB-lite"/>
    </source>
</evidence>
<name>A0A699YI04_HAELA</name>